<dbReference type="EMBL" id="CM014101">
    <property type="protein sequence ID" value="TKS92813.1"/>
    <property type="molecule type" value="Genomic_DNA"/>
</dbReference>
<dbReference type="Proteomes" id="UP000298787">
    <property type="component" value="Chromosome 24"/>
</dbReference>
<evidence type="ECO:0000313" key="1">
    <source>
        <dbReference type="EMBL" id="TKS92813.1"/>
    </source>
</evidence>
<keyword evidence="2" id="KW-1185">Reference proteome</keyword>
<reference evidence="1 2" key="1">
    <citation type="submission" date="2019-01" db="EMBL/GenBank/DDBJ databases">
        <title>Genome Assembly of Collichthys lucidus.</title>
        <authorList>
            <person name="Cai M."/>
            <person name="Xiao S."/>
        </authorList>
    </citation>
    <scope>NUCLEOTIDE SEQUENCE [LARGE SCALE GENOMIC DNA]</scope>
    <source>
        <strain evidence="1">JT15FE1705JMU</strain>
        <tissue evidence="1">Muscle</tissue>
    </source>
</reference>
<organism evidence="1 2">
    <name type="scientific">Collichthys lucidus</name>
    <name type="common">Big head croaker</name>
    <name type="synonym">Sciaena lucida</name>
    <dbReference type="NCBI Taxonomy" id="240159"/>
    <lineage>
        <taxon>Eukaryota</taxon>
        <taxon>Metazoa</taxon>
        <taxon>Chordata</taxon>
        <taxon>Craniata</taxon>
        <taxon>Vertebrata</taxon>
        <taxon>Euteleostomi</taxon>
        <taxon>Actinopterygii</taxon>
        <taxon>Neopterygii</taxon>
        <taxon>Teleostei</taxon>
        <taxon>Neoteleostei</taxon>
        <taxon>Acanthomorphata</taxon>
        <taxon>Eupercaria</taxon>
        <taxon>Sciaenidae</taxon>
        <taxon>Collichthys</taxon>
    </lineage>
</organism>
<gene>
    <name evidence="1" type="ORF">D9C73_027200</name>
</gene>
<proteinExistence type="predicted"/>
<sequence>MAFVAVALCTASGIRANRTCGLVGRVAQWRDPCHKGKHPIRAFASKRLTSTRTFSSGRNQSHIDPMRLGDIELTNYLIAKGFGAVTNTLKEPHLFVLGLLKHQMNWLTSRVNNLAVLLRKKAII</sequence>
<evidence type="ECO:0000313" key="2">
    <source>
        <dbReference type="Proteomes" id="UP000298787"/>
    </source>
</evidence>
<name>A0A4U5VVJ6_COLLU</name>
<protein>
    <submittedName>
        <fullName evidence="1">Uncharacterized protein</fullName>
    </submittedName>
</protein>
<dbReference type="AlphaFoldDB" id="A0A4U5VVJ6"/>
<accession>A0A4U5VVJ6</accession>